<dbReference type="InterPro" id="IPR011970">
    <property type="entry name" value="MltB_2"/>
</dbReference>
<comment type="caution">
    <text evidence="4">The sequence shown here is derived from an EMBL/GenBank/DDBJ whole genome shotgun (WGS) entry which is preliminary data.</text>
</comment>
<feature type="chain" id="PRO_5047332455" evidence="1">
    <location>
        <begin position="23"/>
        <end position="413"/>
    </location>
</feature>
<name>A0ABT1C576_9HYPH</name>
<dbReference type="EMBL" id="JAMXQS010000004">
    <property type="protein sequence ID" value="MCO6049983.1"/>
    <property type="molecule type" value="Genomic_DNA"/>
</dbReference>
<dbReference type="SUPFAM" id="SSF53955">
    <property type="entry name" value="Lysozyme-like"/>
    <property type="match status" value="1"/>
</dbReference>
<evidence type="ECO:0000259" key="2">
    <source>
        <dbReference type="Pfam" id="PF01471"/>
    </source>
</evidence>
<gene>
    <name evidence="4" type="ORF">NGM99_09270</name>
</gene>
<proteinExistence type="predicted"/>
<dbReference type="InterPro" id="IPR023346">
    <property type="entry name" value="Lysozyme-like_dom_sf"/>
</dbReference>
<dbReference type="SUPFAM" id="SSF47090">
    <property type="entry name" value="PGBD-like"/>
    <property type="match status" value="1"/>
</dbReference>
<protein>
    <submittedName>
        <fullName evidence="4">Lytic murein transglycosylase</fullName>
    </submittedName>
</protein>
<dbReference type="PANTHER" id="PTHR30163">
    <property type="entry name" value="MEMBRANE-BOUND LYTIC MUREIN TRANSGLYCOSYLASE B"/>
    <property type="match status" value="1"/>
</dbReference>
<organism evidence="4 5">
    <name type="scientific">Mesorhizobium liriopis</name>
    <dbReference type="NCBI Taxonomy" id="2953882"/>
    <lineage>
        <taxon>Bacteria</taxon>
        <taxon>Pseudomonadati</taxon>
        <taxon>Pseudomonadota</taxon>
        <taxon>Alphaproteobacteria</taxon>
        <taxon>Hyphomicrobiales</taxon>
        <taxon>Phyllobacteriaceae</taxon>
        <taxon>Mesorhizobium</taxon>
    </lineage>
</organism>
<sequence>MRIAARLLLVGTALATTFPSSAQTADPAQPPAQQLTEEQIAAKAACGGEFADWLQKMHAEAQGKGVGATGLAALDNAQQDPKVLARDRAQGVFSQTFTQFSGRMISDYRLKQGAANLKKYDAVFQRAQMQFGVPGAVIAAFWALETDFGAVQGDFLTLNALVTLSHDCRRPELFRPQIVPLLTLMDRGDLPADTKGAWAGEVGQTQMLPSDILKLGQDGDGDGHVDVRNDAPDVIMTTAAKIQSRGWRPNEPWIEEVRVPDSLPWDQTGRTNKLPIKQWVDWGVTYADGSPLRDTGLQAGLVLPQGHKGPAFITYANYDVYLEWNQSAVYTLTAANLAARLAGAPKFDPRTPENGLDLETMKTLQTKLEARGYHVGGVDGILGTATREAVRQEQIRLGMIVDGWPTPELLAKL</sequence>
<dbReference type="InterPro" id="IPR043426">
    <property type="entry name" value="MltB-like"/>
</dbReference>
<dbReference type="RefSeq" id="WP_252818213.1">
    <property type="nucleotide sequence ID" value="NZ_JAMXQS010000004.1"/>
</dbReference>
<dbReference type="InterPro" id="IPR002477">
    <property type="entry name" value="Peptidoglycan-bd-like"/>
</dbReference>
<feature type="domain" description="Peptidoglycan binding-like" evidence="2">
    <location>
        <begin position="361"/>
        <end position="413"/>
    </location>
</feature>
<evidence type="ECO:0000256" key="1">
    <source>
        <dbReference type="SAM" id="SignalP"/>
    </source>
</evidence>
<dbReference type="Pfam" id="PF13406">
    <property type="entry name" value="SLT_2"/>
    <property type="match status" value="1"/>
</dbReference>
<evidence type="ECO:0000313" key="4">
    <source>
        <dbReference type="EMBL" id="MCO6049983.1"/>
    </source>
</evidence>
<dbReference type="Proteomes" id="UP001205906">
    <property type="component" value="Unassembled WGS sequence"/>
</dbReference>
<reference evidence="4 5" key="1">
    <citation type="submission" date="2022-06" db="EMBL/GenBank/DDBJ databases">
        <title>Mesorhizobium sp. strain RP14 Genome sequencing and assembly.</title>
        <authorList>
            <person name="Kim I."/>
        </authorList>
    </citation>
    <scope>NUCLEOTIDE SEQUENCE [LARGE SCALE GENOMIC DNA]</scope>
    <source>
        <strain evidence="5">RP14(2022)</strain>
    </source>
</reference>
<evidence type="ECO:0000313" key="5">
    <source>
        <dbReference type="Proteomes" id="UP001205906"/>
    </source>
</evidence>
<keyword evidence="1" id="KW-0732">Signal</keyword>
<accession>A0ABT1C576</accession>
<feature type="signal peptide" evidence="1">
    <location>
        <begin position="1"/>
        <end position="22"/>
    </location>
</feature>
<dbReference type="InterPro" id="IPR036365">
    <property type="entry name" value="PGBD-like_sf"/>
</dbReference>
<feature type="domain" description="Transglycosylase SLT" evidence="3">
    <location>
        <begin position="50"/>
        <end position="338"/>
    </location>
</feature>
<dbReference type="Gene3D" id="1.10.530.10">
    <property type="match status" value="1"/>
</dbReference>
<evidence type="ECO:0000259" key="3">
    <source>
        <dbReference type="Pfam" id="PF13406"/>
    </source>
</evidence>
<dbReference type="NCBIfam" id="TIGR02283">
    <property type="entry name" value="MltB_2"/>
    <property type="match status" value="1"/>
</dbReference>
<dbReference type="PANTHER" id="PTHR30163:SF8">
    <property type="entry name" value="LYTIC MUREIN TRANSGLYCOSYLASE"/>
    <property type="match status" value="1"/>
</dbReference>
<dbReference type="Gene3D" id="1.10.101.10">
    <property type="entry name" value="PGBD-like superfamily/PGBD"/>
    <property type="match status" value="1"/>
</dbReference>
<keyword evidence="5" id="KW-1185">Reference proteome</keyword>
<dbReference type="Pfam" id="PF01471">
    <property type="entry name" value="PG_binding_1"/>
    <property type="match status" value="1"/>
</dbReference>
<dbReference type="InterPro" id="IPR036366">
    <property type="entry name" value="PGBDSf"/>
</dbReference>
<dbReference type="Gene3D" id="1.10.8.350">
    <property type="entry name" value="Bacterial muramidase"/>
    <property type="match status" value="1"/>
</dbReference>
<dbReference type="InterPro" id="IPR031304">
    <property type="entry name" value="SLT_2"/>
</dbReference>